<sequence>MRITPIFLIIFTFTFTSCKDNKKATATTPEEAHTPVVYVSNYPLYYFADRIGGDVIHLHFPASNMTEPANWKPKTDTIAAMQQADFVFINGATYEKWLMNVSLPEDLIVNTGASFEDKLLGNGEIFTHTHGDEEAHSHTETAYTTWLNLQYANAQAEAIKIALSEKFPALASQFNTNFKSLSIDLLQLDQEFKSVGEQMHDAVLFSHPVYQYFMGAYGIHGQSLHWEPTDTLDHDKLQDLEHLIEKQAVKTLIWEASPQAESIKTLQEMGITSVVIAPLSGTPDTGNFLSIMRANVNTLKHIPLPQ</sequence>
<organism evidence="4 6">
    <name type="scientific">Formosa algae</name>
    <dbReference type="NCBI Taxonomy" id="225843"/>
    <lineage>
        <taxon>Bacteria</taxon>
        <taxon>Pseudomonadati</taxon>
        <taxon>Bacteroidota</taxon>
        <taxon>Flavobacteriia</taxon>
        <taxon>Flavobacteriales</taxon>
        <taxon>Flavobacteriaceae</taxon>
        <taxon>Formosa</taxon>
    </lineage>
</organism>
<comment type="similarity">
    <text evidence="1">Belongs to the bacterial solute-binding protein 9 family.</text>
</comment>
<dbReference type="Proteomes" id="UP001138672">
    <property type="component" value="Unassembled WGS sequence"/>
</dbReference>
<evidence type="ECO:0000313" key="7">
    <source>
        <dbReference type="Proteomes" id="UP001231587"/>
    </source>
</evidence>
<evidence type="ECO:0000256" key="1">
    <source>
        <dbReference type="ARBA" id="ARBA00011028"/>
    </source>
</evidence>
<reference evidence="4" key="1">
    <citation type="submission" date="2021-03" db="EMBL/GenBank/DDBJ databases">
        <title>Genomic Encyclopedia of Type Strains, Phase IV (KMG-IV): sequencing the most valuable type-strain genomes for metagenomic binning, comparative biology and taxonomic classification.</title>
        <authorList>
            <person name="Goeker M."/>
        </authorList>
    </citation>
    <scope>NUCLEOTIDE SEQUENCE</scope>
    <source>
        <strain evidence="4">DSM 15523</strain>
        <strain evidence="5 7">DSM 16476</strain>
    </source>
</reference>
<dbReference type="OrthoDB" id="9793396at2"/>
<evidence type="ECO:0000313" key="6">
    <source>
        <dbReference type="Proteomes" id="UP001138672"/>
    </source>
</evidence>
<dbReference type="RefSeq" id="WP_057781085.1">
    <property type="nucleotide sequence ID" value="NZ_JAGGJQ010000001.1"/>
</dbReference>
<dbReference type="GO" id="GO:0046872">
    <property type="term" value="F:metal ion binding"/>
    <property type="evidence" value="ECO:0007669"/>
    <property type="project" value="InterPro"/>
</dbReference>
<dbReference type="EMBL" id="JAGGJQ010000001">
    <property type="protein sequence ID" value="MBP1838217.1"/>
    <property type="molecule type" value="Genomic_DNA"/>
</dbReference>
<name>A0A9X1C9Y3_9FLAO</name>
<dbReference type="GO" id="GO:0030001">
    <property type="term" value="P:metal ion transport"/>
    <property type="evidence" value="ECO:0007669"/>
    <property type="project" value="InterPro"/>
</dbReference>
<evidence type="ECO:0000313" key="4">
    <source>
        <dbReference type="EMBL" id="MBP1838217.1"/>
    </source>
</evidence>
<keyword evidence="7" id="KW-1185">Reference proteome</keyword>
<keyword evidence="3" id="KW-0732">Signal</keyword>
<dbReference type="EMBL" id="JAUSUU010000002">
    <property type="protein sequence ID" value="MDQ0334352.1"/>
    <property type="molecule type" value="Genomic_DNA"/>
</dbReference>
<dbReference type="Gene3D" id="3.40.50.1980">
    <property type="entry name" value="Nitrogenase molybdenum iron protein domain"/>
    <property type="match status" value="2"/>
</dbReference>
<gene>
    <name evidence="4" type="ORF">J2Z56_000113</name>
    <name evidence="5" type="ORF">J2Z57_000779</name>
</gene>
<evidence type="ECO:0000256" key="3">
    <source>
        <dbReference type="ARBA" id="ARBA00022729"/>
    </source>
</evidence>
<accession>A0A9X1C9Y3</accession>
<dbReference type="Pfam" id="PF01297">
    <property type="entry name" value="ZnuA"/>
    <property type="match status" value="1"/>
</dbReference>
<dbReference type="SUPFAM" id="SSF53807">
    <property type="entry name" value="Helical backbone' metal receptor"/>
    <property type="match status" value="1"/>
</dbReference>
<proteinExistence type="inferred from homology"/>
<keyword evidence="2" id="KW-0813">Transport</keyword>
<protein>
    <submittedName>
        <fullName evidence="4">Zinc transport system substrate-binding protein</fullName>
    </submittedName>
</protein>
<dbReference type="PROSITE" id="PS51257">
    <property type="entry name" value="PROKAR_LIPOPROTEIN"/>
    <property type="match status" value="1"/>
</dbReference>
<dbReference type="PANTHER" id="PTHR42953:SF3">
    <property type="entry name" value="HIGH-AFFINITY ZINC UPTAKE SYSTEM PROTEIN ZNUA"/>
    <property type="match status" value="1"/>
</dbReference>
<dbReference type="AlphaFoldDB" id="A0A9X1C9Y3"/>
<comment type="caution">
    <text evidence="4">The sequence shown here is derived from an EMBL/GenBank/DDBJ whole genome shotgun (WGS) entry which is preliminary data.</text>
</comment>
<dbReference type="InterPro" id="IPR050492">
    <property type="entry name" value="Bact_metal-bind_prot9"/>
</dbReference>
<evidence type="ECO:0000256" key="2">
    <source>
        <dbReference type="ARBA" id="ARBA00022448"/>
    </source>
</evidence>
<dbReference type="InterPro" id="IPR006127">
    <property type="entry name" value="ZnuA-like"/>
</dbReference>
<dbReference type="Proteomes" id="UP001231587">
    <property type="component" value="Unassembled WGS sequence"/>
</dbReference>
<evidence type="ECO:0000313" key="5">
    <source>
        <dbReference type="EMBL" id="MDQ0334352.1"/>
    </source>
</evidence>
<dbReference type="PANTHER" id="PTHR42953">
    <property type="entry name" value="HIGH-AFFINITY ZINC UPTAKE SYSTEM PROTEIN ZNUA-RELATED"/>
    <property type="match status" value="1"/>
</dbReference>